<feature type="transmembrane region" description="Helical" evidence="1">
    <location>
        <begin position="44"/>
        <end position="62"/>
    </location>
</feature>
<name>A0ABU5ISU9_9BACI</name>
<dbReference type="Proteomes" id="UP001290455">
    <property type="component" value="Unassembled WGS sequence"/>
</dbReference>
<protein>
    <submittedName>
        <fullName evidence="2">Uncharacterized protein</fullName>
    </submittedName>
</protein>
<comment type="caution">
    <text evidence="2">The sequence shown here is derived from an EMBL/GenBank/DDBJ whole genome shotgun (WGS) entry which is preliminary data.</text>
</comment>
<evidence type="ECO:0000313" key="2">
    <source>
        <dbReference type="EMBL" id="MDZ5470206.1"/>
    </source>
</evidence>
<evidence type="ECO:0000313" key="3">
    <source>
        <dbReference type="Proteomes" id="UP001290455"/>
    </source>
</evidence>
<feature type="transmembrane region" description="Helical" evidence="1">
    <location>
        <begin position="6"/>
        <end position="24"/>
    </location>
</feature>
<keyword evidence="1" id="KW-1133">Transmembrane helix</keyword>
<reference evidence="2 3" key="1">
    <citation type="submission" date="2023-11" db="EMBL/GenBank/DDBJ databases">
        <title>Bacillus jintuensis, isolated from a mudflat on the Beibu Gulf coast.</title>
        <authorList>
            <person name="Li M."/>
        </authorList>
    </citation>
    <scope>NUCLEOTIDE SEQUENCE [LARGE SCALE GENOMIC DNA]</scope>
    <source>
        <strain evidence="2 3">31A1R</strain>
    </source>
</reference>
<dbReference type="EMBL" id="JAXOFX010000001">
    <property type="protein sequence ID" value="MDZ5470206.1"/>
    <property type="molecule type" value="Genomic_DNA"/>
</dbReference>
<keyword evidence="1" id="KW-0472">Membrane</keyword>
<dbReference type="Pfam" id="PF26302">
    <property type="entry name" value="YhzF"/>
    <property type="match status" value="1"/>
</dbReference>
<accession>A0ABU5ISU9</accession>
<sequence>MSGVTFAFFTISIVLFLGTFYHVIAIQKPGFYPPKVVLKKRASALASGGGVFLLLGIIFYSFQ</sequence>
<proteinExistence type="predicted"/>
<keyword evidence="1" id="KW-0812">Transmembrane</keyword>
<keyword evidence="3" id="KW-1185">Reference proteome</keyword>
<evidence type="ECO:0000256" key="1">
    <source>
        <dbReference type="SAM" id="Phobius"/>
    </source>
</evidence>
<dbReference type="InterPro" id="IPR058724">
    <property type="entry name" value="YhzF"/>
</dbReference>
<dbReference type="RefSeq" id="WP_322444518.1">
    <property type="nucleotide sequence ID" value="NZ_JAXOFX010000001.1"/>
</dbReference>
<gene>
    <name evidence="2" type="ORF">SM124_00460</name>
</gene>
<organism evidence="2 3">
    <name type="scientific">Robertmurraya mangrovi</name>
    <dbReference type="NCBI Taxonomy" id="3098077"/>
    <lineage>
        <taxon>Bacteria</taxon>
        <taxon>Bacillati</taxon>
        <taxon>Bacillota</taxon>
        <taxon>Bacilli</taxon>
        <taxon>Bacillales</taxon>
        <taxon>Bacillaceae</taxon>
        <taxon>Robertmurraya</taxon>
    </lineage>
</organism>